<dbReference type="Proteomes" id="UP000031572">
    <property type="component" value="Unassembled WGS sequence"/>
</dbReference>
<proteinExistence type="predicted"/>
<organism evidence="2 3">
    <name type="scientific">Noviherbaspirillum autotrophicum</name>
    <dbReference type="NCBI Taxonomy" id="709839"/>
    <lineage>
        <taxon>Bacteria</taxon>
        <taxon>Pseudomonadati</taxon>
        <taxon>Pseudomonadota</taxon>
        <taxon>Betaproteobacteria</taxon>
        <taxon>Burkholderiales</taxon>
        <taxon>Oxalobacteraceae</taxon>
        <taxon>Noviherbaspirillum</taxon>
    </lineage>
</organism>
<evidence type="ECO:0000313" key="3">
    <source>
        <dbReference type="Proteomes" id="UP000031572"/>
    </source>
</evidence>
<accession>A0A0C2BK08</accession>
<keyword evidence="1" id="KW-0812">Transmembrane</keyword>
<dbReference type="STRING" id="709839.TSA66_13305"/>
<name>A0A0C2BK08_9BURK</name>
<keyword evidence="3" id="KW-1185">Reference proteome</keyword>
<evidence type="ECO:0000256" key="1">
    <source>
        <dbReference type="SAM" id="Phobius"/>
    </source>
</evidence>
<dbReference type="EMBL" id="JWJG01000028">
    <property type="protein sequence ID" value="KIF81560.1"/>
    <property type="molecule type" value="Genomic_DNA"/>
</dbReference>
<evidence type="ECO:0000313" key="2">
    <source>
        <dbReference type="EMBL" id="KIF81560.1"/>
    </source>
</evidence>
<comment type="caution">
    <text evidence="2">The sequence shown here is derived from an EMBL/GenBank/DDBJ whole genome shotgun (WGS) entry which is preliminary data.</text>
</comment>
<sequence length="58" mass="6361">MFHETLDNNPAAADADQRAVDDVVRQGPRGAMALAGVAVLIVLAIWFAFYLFVFVPRN</sequence>
<reference evidence="2 3" key="1">
    <citation type="submission" date="2014-12" db="EMBL/GenBank/DDBJ databases">
        <title>Denitrispirillum autotrophicum gen. nov., sp. nov., Denitrifying, Facultatively Autotrophic Bacteria Isolated from Rice Paddy Soil.</title>
        <authorList>
            <person name="Ishii S."/>
            <person name="Ashida N."/>
            <person name="Ohno H."/>
            <person name="Otsuka S."/>
            <person name="Yokota A."/>
            <person name="Senoo K."/>
        </authorList>
    </citation>
    <scope>NUCLEOTIDE SEQUENCE [LARGE SCALE GENOMIC DNA]</scope>
    <source>
        <strain evidence="2 3">TSA66</strain>
    </source>
</reference>
<gene>
    <name evidence="2" type="ORF">TSA66_13305</name>
</gene>
<protein>
    <submittedName>
        <fullName evidence="2">Membrane protein</fullName>
    </submittedName>
</protein>
<keyword evidence="1" id="KW-0472">Membrane</keyword>
<dbReference type="AlphaFoldDB" id="A0A0C2BK08"/>
<dbReference type="RefSeq" id="WP_040040384.1">
    <property type="nucleotide sequence ID" value="NZ_JWJG01000028.1"/>
</dbReference>
<keyword evidence="1" id="KW-1133">Transmembrane helix</keyword>
<feature type="transmembrane region" description="Helical" evidence="1">
    <location>
        <begin position="31"/>
        <end position="55"/>
    </location>
</feature>